<feature type="transmembrane region" description="Helical" evidence="1">
    <location>
        <begin position="7"/>
        <end position="31"/>
    </location>
</feature>
<comment type="caution">
    <text evidence="2">The sequence shown here is derived from an EMBL/GenBank/DDBJ whole genome shotgun (WGS) entry which is preliminary data.</text>
</comment>
<keyword evidence="1" id="KW-1133">Transmembrane helix</keyword>
<keyword evidence="1" id="KW-0472">Membrane</keyword>
<keyword evidence="1" id="KW-0812">Transmembrane</keyword>
<name>A0ABU3VNJ0_9EURY</name>
<protein>
    <submittedName>
        <fullName evidence="2">Uncharacterized protein</fullName>
    </submittedName>
</protein>
<sequence>MAEINKSIVLLLELVIAVGALLFLAGLYAGIFGWTSVITPELGVIAGAALVIICGFAMAFYYSKDGAEPDEKAAAAN</sequence>
<accession>A0ABU3VNJ0</accession>
<dbReference type="Proteomes" id="UP001272052">
    <property type="component" value="Unassembled WGS sequence"/>
</dbReference>
<evidence type="ECO:0000313" key="3">
    <source>
        <dbReference type="Proteomes" id="UP001272052"/>
    </source>
</evidence>
<dbReference type="EMBL" id="JAWDKC010000011">
    <property type="protein sequence ID" value="MDV0444968.1"/>
    <property type="molecule type" value="Genomic_DNA"/>
</dbReference>
<proteinExistence type="predicted"/>
<reference evidence="2 3" key="1">
    <citation type="submission" date="2023-06" db="EMBL/GenBank/DDBJ databases">
        <title>Genome sequence of Methanimicrococcus sp. At1.</title>
        <authorList>
            <person name="Protasov E."/>
            <person name="Platt K."/>
            <person name="Poehlein A."/>
            <person name="Daniel R."/>
            <person name="Brune A."/>
        </authorList>
    </citation>
    <scope>NUCLEOTIDE SEQUENCE [LARGE SCALE GENOMIC DNA]</scope>
    <source>
        <strain evidence="2 3">At1</strain>
    </source>
</reference>
<feature type="transmembrane region" description="Helical" evidence="1">
    <location>
        <begin position="43"/>
        <end position="62"/>
    </location>
</feature>
<keyword evidence="3" id="KW-1185">Reference proteome</keyword>
<gene>
    <name evidence="2" type="ORF">MmiAt1_05190</name>
</gene>
<evidence type="ECO:0000256" key="1">
    <source>
        <dbReference type="SAM" id="Phobius"/>
    </source>
</evidence>
<organism evidence="2 3">
    <name type="scientific">Methanimicrococcus hacksteinii</name>
    <dbReference type="NCBI Taxonomy" id="3028293"/>
    <lineage>
        <taxon>Archaea</taxon>
        <taxon>Methanobacteriati</taxon>
        <taxon>Methanobacteriota</taxon>
        <taxon>Stenosarchaea group</taxon>
        <taxon>Methanomicrobia</taxon>
        <taxon>Methanosarcinales</taxon>
        <taxon>Methanosarcinaceae</taxon>
        <taxon>Methanimicrococcus</taxon>
    </lineage>
</organism>
<dbReference type="RefSeq" id="WP_318785376.1">
    <property type="nucleotide sequence ID" value="NZ_JAWDKC010000011.1"/>
</dbReference>
<evidence type="ECO:0000313" key="2">
    <source>
        <dbReference type="EMBL" id="MDV0444968.1"/>
    </source>
</evidence>